<evidence type="ECO:0000259" key="3">
    <source>
        <dbReference type="Pfam" id="PF02470"/>
    </source>
</evidence>
<dbReference type="EMBL" id="AP022564">
    <property type="protein sequence ID" value="BBX24498.1"/>
    <property type="molecule type" value="Genomic_DNA"/>
</dbReference>
<evidence type="ECO:0000256" key="2">
    <source>
        <dbReference type="SAM" id="Phobius"/>
    </source>
</evidence>
<feature type="compositionally biased region" description="Pro residues" evidence="1">
    <location>
        <begin position="440"/>
        <end position="466"/>
    </location>
</feature>
<dbReference type="AlphaFoldDB" id="A0AAD1I0X3"/>
<proteinExistence type="predicted"/>
<dbReference type="GO" id="GO:0005576">
    <property type="term" value="C:extracellular region"/>
    <property type="evidence" value="ECO:0007669"/>
    <property type="project" value="TreeGrafter"/>
</dbReference>
<evidence type="ECO:0000313" key="5">
    <source>
        <dbReference type="Proteomes" id="UP000467636"/>
    </source>
</evidence>
<dbReference type="InterPro" id="IPR003399">
    <property type="entry name" value="Mce/MlaD"/>
</dbReference>
<evidence type="ECO:0000256" key="1">
    <source>
        <dbReference type="SAM" id="MobiDB-lite"/>
    </source>
</evidence>
<protein>
    <submittedName>
        <fullName evidence="4">MCE family protein</fullName>
    </submittedName>
</protein>
<dbReference type="InterPro" id="IPR052336">
    <property type="entry name" value="MlaD_Phospholipid_Transporter"/>
</dbReference>
<dbReference type="GO" id="GO:0051701">
    <property type="term" value="P:biological process involved in interaction with host"/>
    <property type="evidence" value="ECO:0007669"/>
    <property type="project" value="TreeGrafter"/>
</dbReference>
<keyword evidence="2" id="KW-1133">Transmembrane helix</keyword>
<feature type="domain" description="Mce/MlaD" evidence="3">
    <location>
        <begin position="46"/>
        <end position="124"/>
    </location>
</feature>
<keyword evidence="5" id="KW-1185">Reference proteome</keyword>
<evidence type="ECO:0000313" key="4">
    <source>
        <dbReference type="EMBL" id="BBX24498.1"/>
    </source>
</evidence>
<keyword evidence="2" id="KW-0472">Membrane</keyword>
<sequence>MGNSLDTDGRGPSEQQLLGAGVAVLVVIALATAGLLAKSTGALNSYVRVVAELMNVGDGLPAQSDVKYHGLLVGNVTDVIPAAYGKPNYVHINLKPDHAKDIPTSVTARVVPSNVFAVSSIQLVDPGSEAADGSKVRDGTHIAENAELSTVIFQTTVSKLRDILAATGRGREDHSLGILAAVGAATDNRRVKLLSAGADMSRLLDQLNGIVATEPGPSTVSALLDATHGLQASAPDLVDALHQAVEPMRAFAEKRAELASLVGGGQYTVGVAREAFDNHVDQLIHITHDLTPVVGVLANNADKFVPIFTRVNRLSDLFFDQLYDPRLITKTMRANLSFTPLHTYTRADCPQYGELKGPSCFTAPMISVRPDLPETLLPQYYRFPPGLEPPAGTEIGPDGNLRAVGPPLINPDRSLADTNPPLPWWTGPFPRVPSNADPLDPAPPPPASPPIPAQPHAPEWQPPAPVAPASSFSGAVGSVGPAAFGGNVGPAAFGGNVGPVGSQTERDQLGVITGQRQPASVATQLLLGPLARGNAVSFAPAPASTGGQK</sequence>
<feature type="region of interest" description="Disordered" evidence="1">
    <location>
        <begin position="426"/>
        <end position="471"/>
    </location>
</feature>
<dbReference type="RefSeq" id="WP_085259161.1">
    <property type="nucleotide sequence ID" value="NZ_AP022564.1"/>
</dbReference>
<gene>
    <name evidence="4" type="ORF">MTER_39090</name>
</gene>
<dbReference type="PANTHER" id="PTHR33371:SF19">
    <property type="entry name" value="MCE-FAMILY PROTEIN MCE4A"/>
    <property type="match status" value="1"/>
</dbReference>
<dbReference type="Proteomes" id="UP000467636">
    <property type="component" value="Chromosome"/>
</dbReference>
<reference evidence="4 5" key="1">
    <citation type="journal article" date="2019" name="Emerg. Microbes Infect.">
        <title>Comprehensive subspecies identification of 175 nontuberculous mycobacteria species based on 7547 genomic profiles.</title>
        <authorList>
            <person name="Matsumoto Y."/>
            <person name="Kinjo T."/>
            <person name="Motooka D."/>
            <person name="Nabeya D."/>
            <person name="Jung N."/>
            <person name="Uechi K."/>
            <person name="Horii T."/>
            <person name="Iida T."/>
            <person name="Fujita J."/>
            <person name="Nakamura S."/>
        </authorList>
    </citation>
    <scope>NUCLEOTIDE SEQUENCE [LARGE SCALE GENOMIC DNA]</scope>
    <source>
        <strain evidence="4 5">JCM 12143</strain>
    </source>
</reference>
<organism evidence="4 5">
    <name type="scientific">Mycolicibacter terrae</name>
    <dbReference type="NCBI Taxonomy" id="1788"/>
    <lineage>
        <taxon>Bacteria</taxon>
        <taxon>Bacillati</taxon>
        <taxon>Actinomycetota</taxon>
        <taxon>Actinomycetes</taxon>
        <taxon>Mycobacteriales</taxon>
        <taxon>Mycobacteriaceae</taxon>
        <taxon>Mycolicibacter</taxon>
    </lineage>
</organism>
<feature type="transmembrane region" description="Helical" evidence="2">
    <location>
        <begin position="17"/>
        <end position="37"/>
    </location>
</feature>
<name>A0AAD1I0X3_9MYCO</name>
<accession>A0AAD1I0X3</accession>
<dbReference type="Pfam" id="PF02470">
    <property type="entry name" value="MlaD"/>
    <property type="match status" value="1"/>
</dbReference>
<dbReference type="PANTHER" id="PTHR33371">
    <property type="entry name" value="INTERMEMBRANE PHOSPHOLIPID TRANSPORT SYSTEM BINDING PROTEIN MLAD-RELATED"/>
    <property type="match status" value="1"/>
</dbReference>
<keyword evidence="2" id="KW-0812">Transmembrane</keyword>